<feature type="transmembrane region" description="Helical" evidence="7">
    <location>
        <begin position="140"/>
        <end position="161"/>
    </location>
</feature>
<feature type="domain" description="RCK C-terminal" evidence="8">
    <location>
        <begin position="300"/>
        <end position="384"/>
    </location>
</feature>
<evidence type="ECO:0000256" key="4">
    <source>
        <dbReference type="ARBA" id="ARBA00022737"/>
    </source>
</evidence>
<evidence type="ECO:0000256" key="3">
    <source>
        <dbReference type="ARBA" id="ARBA00022692"/>
    </source>
</evidence>
<feature type="transmembrane region" description="Helical" evidence="7">
    <location>
        <begin position="91"/>
        <end position="109"/>
    </location>
</feature>
<keyword evidence="2" id="KW-0813">Transport</keyword>
<feature type="transmembrane region" description="Helical" evidence="7">
    <location>
        <begin position="173"/>
        <end position="195"/>
    </location>
</feature>
<dbReference type="InterPro" id="IPR004680">
    <property type="entry name" value="Cit_transptr-like_dom"/>
</dbReference>
<comment type="subcellular location">
    <subcellularLocation>
        <location evidence="1">Membrane</location>
        <topology evidence="1">Multi-pass membrane protein</topology>
    </subcellularLocation>
</comment>
<feature type="transmembrane region" description="Helical" evidence="7">
    <location>
        <begin position="402"/>
        <end position="435"/>
    </location>
</feature>
<dbReference type="GO" id="GO:0006813">
    <property type="term" value="P:potassium ion transport"/>
    <property type="evidence" value="ECO:0007669"/>
    <property type="project" value="InterPro"/>
</dbReference>
<dbReference type="GO" id="GO:0008324">
    <property type="term" value="F:monoatomic cation transmembrane transporter activity"/>
    <property type="evidence" value="ECO:0007669"/>
    <property type="project" value="InterPro"/>
</dbReference>
<dbReference type="RefSeq" id="WP_191617327.1">
    <property type="nucleotide sequence ID" value="NZ_JACYFG010000035.1"/>
</dbReference>
<evidence type="ECO:0000256" key="7">
    <source>
        <dbReference type="SAM" id="Phobius"/>
    </source>
</evidence>
<dbReference type="PANTHER" id="PTHR43652">
    <property type="entry name" value="BASIC AMINO ACID ANTIPORTER YFCC-RELATED"/>
    <property type="match status" value="1"/>
</dbReference>
<keyword evidence="3 7" id="KW-0812">Transmembrane</keyword>
<dbReference type="Gene3D" id="3.30.70.1450">
    <property type="entry name" value="Regulator of K+ conductance, C-terminal domain"/>
    <property type="match status" value="2"/>
</dbReference>
<feature type="transmembrane region" description="Helical" evidence="7">
    <location>
        <begin position="447"/>
        <end position="467"/>
    </location>
</feature>
<keyword evidence="4" id="KW-0677">Repeat</keyword>
<dbReference type="CDD" id="cd01115">
    <property type="entry name" value="SLC13_permease"/>
    <property type="match status" value="1"/>
</dbReference>
<evidence type="ECO:0000313" key="9">
    <source>
        <dbReference type="EMBL" id="MBD5780216.1"/>
    </source>
</evidence>
<gene>
    <name evidence="9" type="ORF">IEN85_12000</name>
</gene>
<dbReference type="AlphaFoldDB" id="A0A927FAI0"/>
<dbReference type="InterPro" id="IPR006037">
    <property type="entry name" value="RCK_C"/>
</dbReference>
<feature type="transmembrane region" description="Helical" evidence="7">
    <location>
        <begin position="538"/>
        <end position="556"/>
    </location>
</feature>
<feature type="transmembrane region" description="Helical" evidence="7">
    <location>
        <begin position="510"/>
        <end position="531"/>
    </location>
</feature>
<dbReference type="PANTHER" id="PTHR43652:SF2">
    <property type="entry name" value="BASIC AMINO ACID ANTIPORTER YFCC-RELATED"/>
    <property type="match status" value="1"/>
</dbReference>
<dbReference type="Pfam" id="PF02080">
    <property type="entry name" value="TrkA_C"/>
    <property type="match status" value="2"/>
</dbReference>
<evidence type="ECO:0000259" key="8">
    <source>
        <dbReference type="PROSITE" id="PS51202"/>
    </source>
</evidence>
<dbReference type="InterPro" id="IPR036721">
    <property type="entry name" value="RCK_C_sf"/>
</dbReference>
<evidence type="ECO:0000313" key="10">
    <source>
        <dbReference type="Proteomes" id="UP000622317"/>
    </source>
</evidence>
<evidence type="ECO:0000256" key="2">
    <source>
        <dbReference type="ARBA" id="ARBA00022448"/>
    </source>
</evidence>
<feature type="transmembrane region" description="Helical" evidence="7">
    <location>
        <begin position="28"/>
        <end position="45"/>
    </location>
</feature>
<evidence type="ECO:0000256" key="1">
    <source>
        <dbReference type="ARBA" id="ARBA00004141"/>
    </source>
</evidence>
<dbReference type="InterPro" id="IPR051679">
    <property type="entry name" value="DASS-Related_Transporters"/>
</dbReference>
<keyword evidence="6 7" id="KW-0472">Membrane</keyword>
<dbReference type="Pfam" id="PF03600">
    <property type="entry name" value="CitMHS"/>
    <property type="match status" value="1"/>
</dbReference>
<feature type="transmembrane region" description="Helical" evidence="7">
    <location>
        <begin position="576"/>
        <end position="596"/>
    </location>
</feature>
<evidence type="ECO:0000256" key="6">
    <source>
        <dbReference type="ARBA" id="ARBA00023136"/>
    </source>
</evidence>
<feature type="transmembrane region" description="Helical" evidence="7">
    <location>
        <begin position="6"/>
        <end position="21"/>
    </location>
</feature>
<proteinExistence type="predicted"/>
<organism evidence="9 10">
    <name type="scientific">Pelagicoccus enzymogenes</name>
    <dbReference type="NCBI Taxonomy" id="2773457"/>
    <lineage>
        <taxon>Bacteria</taxon>
        <taxon>Pseudomonadati</taxon>
        <taxon>Verrucomicrobiota</taxon>
        <taxon>Opitutia</taxon>
        <taxon>Puniceicoccales</taxon>
        <taxon>Pelagicoccaceae</taxon>
        <taxon>Pelagicoccus</taxon>
    </lineage>
</organism>
<dbReference type="EMBL" id="JACYFG010000035">
    <property type="protein sequence ID" value="MBD5780216.1"/>
    <property type="molecule type" value="Genomic_DNA"/>
</dbReference>
<comment type="caution">
    <text evidence="9">The sequence shown here is derived from an EMBL/GenBank/DDBJ whole genome shotgun (WGS) entry which is preliminary data.</text>
</comment>
<protein>
    <submittedName>
        <fullName evidence="9">Anion permease</fullName>
    </submittedName>
</protein>
<evidence type="ECO:0000256" key="5">
    <source>
        <dbReference type="ARBA" id="ARBA00022989"/>
    </source>
</evidence>
<keyword evidence="5 7" id="KW-1133">Transmembrane helix</keyword>
<dbReference type="Proteomes" id="UP000622317">
    <property type="component" value="Unassembled WGS sequence"/>
</dbReference>
<reference evidence="9" key="1">
    <citation type="submission" date="2020-09" db="EMBL/GenBank/DDBJ databases">
        <title>Pelagicoccus enzymogenes sp. nov. with an EPS production, isolated from marine sediment.</title>
        <authorList>
            <person name="Feng X."/>
        </authorList>
    </citation>
    <scope>NUCLEOTIDE SEQUENCE</scope>
    <source>
        <strain evidence="9">NFK12</strain>
    </source>
</reference>
<sequence>MTWDIAFVFVLLVLTLVSFVWEKLPADVTALSVFAILIATGTLSSQQAFSVFSNPAPITVGAMFMLSAALEKTGLIAQLSQKLQSLGNLSYRPFLLVIMVLVGILSGFINNTPVVVVMLPIVLTLSSKIGVAGSKVLIPLSYASILGGTCTLLGTSTNIIVSGVAEGVGGKALGMFEFAFIGVPIFLAGLVYLILFGNKLLPWRETLTSILSEEERREYIAEAFVSTDSSAIGKTLQEAGFKRTSGMRVIDLVRSGVSLQGRMQDVKLMEGDRLFLACRASGLAQARSIEGIDLAAERELGLEHINAHEGLIVEGILGPNSEILGKTLEEVNFRQRYRLVVLAIHRNGKNLRDQLGTLRLEFGDTLLLLGTDEAIQNMSGSEDIILMENRAVPSKTEKRKSFAVLAAIAGVVACASSGFAGIEVAAVVACAFLFVTNCLRPKDGYAAVQWNILFIIFGMLSLGMAMSETGASKWLADQLISVVTLFTTEEMRPYVMLACLYLLTNLLTEILSNNAAAVLMATLAVGISQTLGVDMKPFLMTVAIAASASFSTPIGYQTNTYVYGAGGYRFTDFVKVGAPLNAICFLIAVTLIPMIWNF</sequence>
<dbReference type="GO" id="GO:0005886">
    <property type="term" value="C:plasma membrane"/>
    <property type="evidence" value="ECO:0007669"/>
    <property type="project" value="TreeGrafter"/>
</dbReference>
<accession>A0A927FAI0</accession>
<name>A0A927FAI0_9BACT</name>
<dbReference type="SUPFAM" id="SSF116726">
    <property type="entry name" value="TrkA C-terminal domain-like"/>
    <property type="match status" value="2"/>
</dbReference>
<feature type="domain" description="RCK C-terminal" evidence="8">
    <location>
        <begin position="208"/>
        <end position="292"/>
    </location>
</feature>
<keyword evidence="10" id="KW-1185">Reference proteome</keyword>
<dbReference type="PROSITE" id="PS51202">
    <property type="entry name" value="RCK_C"/>
    <property type="match status" value="2"/>
</dbReference>